<dbReference type="EMBL" id="MCGG01000017">
    <property type="protein sequence ID" value="OEJ68140.1"/>
    <property type="molecule type" value="Genomic_DNA"/>
</dbReference>
<feature type="transmembrane region" description="Helical" evidence="8">
    <location>
        <begin position="49"/>
        <end position="67"/>
    </location>
</feature>
<feature type="transmembrane region" description="Helical" evidence="8">
    <location>
        <begin position="6"/>
        <end position="28"/>
    </location>
</feature>
<dbReference type="CDD" id="cd06853">
    <property type="entry name" value="GT_WecA_like"/>
    <property type="match status" value="1"/>
</dbReference>
<dbReference type="PANTHER" id="PTHR22926:SF3">
    <property type="entry name" value="UNDECAPRENYL-PHOSPHATE ALPHA-N-ACETYLGLUCOSAMINYL 1-PHOSPHATE TRANSFERASE"/>
    <property type="match status" value="1"/>
</dbReference>
<gene>
    <name evidence="9" type="ORF">BEN30_07555</name>
</gene>
<keyword evidence="2" id="KW-1003">Cell membrane</keyword>
<evidence type="ECO:0008006" key="11">
    <source>
        <dbReference type="Google" id="ProtNLM"/>
    </source>
</evidence>
<dbReference type="GO" id="GO:0016780">
    <property type="term" value="F:phosphotransferase activity, for other substituted phosphate groups"/>
    <property type="evidence" value="ECO:0007669"/>
    <property type="project" value="InterPro"/>
</dbReference>
<accession>A0A1E5Q9G0</accession>
<evidence type="ECO:0000256" key="4">
    <source>
        <dbReference type="ARBA" id="ARBA00022692"/>
    </source>
</evidence>
<keyword evidence="6 8" id="KW-0472">Membrane</keyword>
<evidence type="ECO:0000313" key="9">
    <source>
        <dbReference type="EMBL" id="OEJ68140.1"/>
    </source>
</evidence>
<feature type="transmembrane region" description="Helical" evidence="8">
    <location>
        <begin position="108"/>
        <end position="128"/>
    </location>
</feature>
<dbReference type="GO" id="GO:0009103">
    <property type="term" value="P:lipopolysaccharide biosynthetic process"/>
    <property type="evidence" value="ECO:0007669"/>
    <property type="project" value="TreeGrafter"/>
</dbReference>
<proteinExistence type="predicted"/>
<evidence type="ECO:0000313" key="10">
    <source>
        <dbReference type="Proteomes" id="UP000095347"/>
    </source>
</evidence>
<reference evidence="10" key="1">
    <citation type="submission" date="2016-07" db="EMBL/GenBank/DDBJ databases">
        <authorList>
            <person name="Florea S."/>
            <person name="Webb J.S."/>
            <person name="Jaromczyk J."/>
            <person name="Schardl C.L."/>
        </authorList>
    </citation>
    <scope>NUCLEOTIDE SEQUENCE [LARGE SCALE GENOMIC DNA]</scope>
    <source>
        <strain evidence="10">MV-1</strain>
    </source>
</reference>
<dbReference type="AlphaFoldDB" id="A0A1E5Q9G0"/>
<protein>
    <recommendedName>
        <fullName evidence="11">UDP-phosphate alpha-N-acetylglucosaminyl 1-phosphate transferase</fullName>
    </recommendedName>
</protein>
<feature type="binding site" evidence="7">
    <location>
        <position position="218"/>
    </location>
    <ligand>
        <name>Mg(2+)</name>
        <dbReference type="ChEBI" id="CHEBI:18420"/>
    </ligand>
</feature>
<keyword evidence="5 8" id="KW-1133">Transmembrane helix</keyword>
<evidence type="ECO:0000256" key="8">
    <source>
        <dbReference type="SAM" id="Phobius"/>
    </source>
</evidence>
<evidence type="ECO:0000256" key="7">
    <source>
        <dbReference type="PIRSR" id="PIRSR600715-1"/>
    </source>
</evidence>
<keyword evidence="7" id="KW-0460">Magnesium</keyword>
<name>A0A1E5Q9G0_9PROT</name>
<organism evidence="9 10">
    <name type="scientific">Magnetovibrio blakemorei</name>
    <dbReference type="NCBI Taxonomy" id="28181"/>
    <lineage>
        <taxon>Bacteria</taxon>
        <taxon>Pseudomonadati</taxon>
        <taxon>Pseudomonadota</taxon>
        <taxon>Alphaproteobacteria</taxon>
        <taxon>Rhodospirillales</taxon>
        <taxon>Magnetovibrionaceae</taxon>
        <taxon>Magnetovibrio</taxon>
    </lineage>
</organism>
<dbReference type="InterPro" id="IPR000715">
    <property type="entry name" value="Glycosyl_transferase_4"/>
</dbReference>
<dbReference type="GO" id="GO:0046872">
    <property type="term" value="F:metal ion binding"/>
    <property type="evidence" value="ECO:0007669"/>
    <property type="project" value="UniProtKB-KW"/>
</dbReference>
<keyword evidence="10" id="KW-1185">Reference proteome</keyword>
<dbReference type="GO" id="GO:0005886">
    <property type="term" value="C:plasma membrane"/>
    <property type="evidence" value="ECO:0007669"/>
    <property type="project" value="UniProtKB-SubCell"/>
</dbReference>
<dbReference type="GO" id="GO:0071555">
    <property type="term" value="P:cell wall organization"/>
    <property type="evidence" value="ECO:0007669"/>
    <property type="project" value="TreeGrafter"/>
</dbReference>
<feature type="transmembrane region" description="Helical" evidence="8">
    <location>
        <begin position="221"/>
        <end position="238"/>
    </location>
</feature>
<keyword evidence="3" id="KW-0808">Transferase</keyword>
<evidence type="ECO:0000256" key="1">
    <source>
        <dbReference type="ARBA" id="ARBA00004651"/>
    </source>
</evidence>
<evidence type="ECO:0000256" key="6">
    <source>
        <dbReference type="ARBA" id="ARBA00023136"/>
    </source>
</evidence>
<dbReference type="OrthoDB" id="9783652at2"/>
<feature type="binding site" evidence="7">
    <location>
        <position position="158"/>
    </location>
    <ligand>
        <name>Mg(2+)</name>
        <dbReference type="ChEBI" id="CHEBI:18420"/>
    </ligand>
</feature>
<dbReference type="GO" id="GO:0044038">
    <property type="term" value="P:cell wall macromolecule biosynthetic process"/>
    <property type="evidence" value="ECO:0007669"/>
    <property type="project" value="TreeGrafter"/>
</dbReference>
<comment type="cofactor">
    <cofactor evidence="7">
        <name>Mg(2+)</name>
        <dbReference type="ChEBI" id="CHEBI:18420"/>
    </cofactor>
</comment>
<dbReference type="Pfam" id="PF00953">
    <property type="entry name" value="Glycos_transf_4"/>
    <property type="match status" value="1"/>
</dbReference>
<evidence type="ECO:0000256" key="5">
    <source>
        <dbReference type="ARBA" id="ARBA00022989"/>
    </source>
</evidence>
<feature type="transmembrane region" description="Helical" evidence="8">
    <location>
        <begin position="190"/>
        <end position="209"/>
    </location>
</feature>
<sequence>MTSLSFLNLIVFGASLSALSAALTWLLMKRVRIIDTPNERSSHTNPTPRSGGIAIVASFYIGLLGLWLLSENSVFEQAYFWAFCGAALVISAVSIVDDVAGLGFRTRLGVQIACAALVAAFGIVVEHISLPGIGIWHLGWVAYPLTVVWIVGLTNAFNFMDGIDGIAGTTAIVAAGFFGAILFLQGSSVLYLVSALIVWASLGFLLWNWQPAKIFMGDSGSQFLGFALATLAVMAGCFDESQMSLYVMPLLFFHYIWDTSYTLIRRWRAGERITEAHRSHLYQLMNRLGASHARVTSVYMAIGVLQGLGALVLVNLDGSQRVLVFLPFIALQVMLTRAVTQRARQAELIV</sequence>
<dbReference type="RefSeq" id="WP_069957467.1">
    <property type="nucleotide sequence ID" value="NZ_MCGG01000017.1"/>
</dbReference>
<feature type="transmembrane region" description="Helical" evidence="8">
    <location>
        <begin position="79"/>
        <end position="96"/>
    </location>
</feature>
<dbReference type="PANTHER" id="PTHR22926">
    <property type="entry name" value="PHOSPHO-N-ACETYLMURAMOYL-PENTAPEPTIDE-TRANSFERASE"/>
    <property type="match status" value="1"/>
</dbReference>
<keyword evidence="4 8" id="KW-0812">Transmembrane</keyword>
<feature type="transmembrane region" description="Helical" evidence="8">
    <location>
        <begin position="295"/>
        <end position="316"/>
    </location>
</feature>
<feature type="transmembrane region" description="Helical" evidence="8">
    <location>
        <begin position="322"/>
        <end position="340"/>
    </location>
</feature>
<evidence type="ECO:0000256" key="2">
    <source>
        <dbReference type="ARBA" id="ARBA00022475"/>
    </source>
</evidence>
<comment type="subcellular location">
    <subcellularLocation>
        <location evidence="1">Cell membrane</location>
        <topology evidence="1">Multi-pass membrane protein</topology>
    </subcellularLocation>
</comment>
<dbReference type="STRING" id="28181.BEN30_07555"/>
<dbReference type="Proteomes" id="UP000095347">
    <property type="component" value="Unassembled WGS sequence"/>
</dbReference>
<feature type="transmembrane region" description="Helical" evidence="8">
    <location>
        <begin position="134"/>
        <end position="153"/>
    </location>
</feature>
<comment type="caution">
    <text evidence="9">The sequence shown here is derived from an EMBL/GenBank/DDBJ whole genome shotgun (WGS) entry which is preliminary data.</text>
</comment>
<feature type="transmembrane region" description="Helical" evidence="8">
    <location>
        <begin position="165"/>
        <end position="184"/>
    </location>
</feature>
<evidence type="ECO:0000256" key="3">
    <source>
        <dbReference type="ARBA" id="ARBA00022679"/>
    </source>
</evidence>
<keyword evidence="7" id="KW-0479">Metal-binding</keyword>
<feature type="transmembrane region" description="Helical" evidence="8">
    <location>
        <begin position="244"/>
        <end position="264"/>
    </location>
</feature>